<organism evidence="1 2">
    <name type="scientific">Koribacter versatilis (strain Ellin345)</name>
    <dbReference type="NCBI Taxonomy" id="204669"/>
    <lineage>
        <taxon>Bacteria</taxon>
        <taxon>Pseudomonadati</taxon>
        <taxon>Acidobacteriota</taxon>
        <taxon>Terriglobia</taxon>
        <taxon>Terriglobales</taxon>
        <taxon>Candidatus Korobacteraceae</taxon>
        <taxon>Candidatus Korobacter</taxon>
    </lineage>
</organism>
<name>Q1IV88_KORVE</name>
<protein>
    <recommendedName>
        <fullName evidence="3">Transporter</fullName>
    </recommendedName>
</protein>
<dbReference type="Proteomes" id="UP000002432">
    <property type="component" value="Chromosome"/>
</dbReference>
<proteinExistence type="predicted"/>
<dbReference type="RefSeq" id="WP_011521014.1">
    <property type="nucleotide sequence ID" value="NC_008009.1"/>
</dbReference>
<accession>Q1IV88</accession>
<dbReference type="AlphaFoldDB" id="Q1IV88"/>
<gene>
    <name evidence="1" type="ordered locus">Acid345_0207</name>
</gene>
<evidence type="ECO:0000313" key="2">
    <source>
        <dbReference type="Proteomes" id="UP000002432"/>
    </source>
</evidence>
<evidence type="ECO:0008006" key="3">
    <source>
        <dbReference type="Google" id="ProtNLM"/>
    </source>
</evidence>
<evidence type="ECO:0000313" key="1">
    <source>
        <dbReference type="EMBL" id="ABF39212.1"/>
    </source>
</evidence>
<sequence length="326" mass="36049">MSRAQFHWPTLPCTVAGVSRVLVLVFALLVTRGAHAQDLTPRAYLITPLHGNAITMSYSYFNGALDFNNVVPITDGSGEFSVPSVAYYHSFNFFGRSANFLAALPYGVGNFEGLVLGRQRNGYRSGLLDSVYRVSVNLKGGPAMELPEFMKWKQKTLLGVSLKVVAPTGQYNPDLLINWGTNRWAFKPEFGYSRRFSEKWVLDAYAGAWFFTDNSQFFSVTPPPAVQSLSPIGSFEGHLSRNFTRNPLLWASLDGNFWFGGQASNNNVPVNGTRQTASRIGGTGSFPLTKSQSIKVSFNSGAYVRFGGNYKNLSVGWQYAWFGHPK</sequence>
<dbReference type="eggNOG" id="COG4313">
    <property type="taxonomic scope" value="Bacteria"/>
</dbReference>
<reference evidence="1 2" key="1">
    <citation type="journal article" date="2009" name="Appl. Environ. Microbiol.">
        <title>Three genomes from the phylum Acidobacteria provide insight into the lifestyles of these microorganisms in soils.</title>
        <authorList>
            <person name="Ward N.L."/>
            <person name="Challacombe J.F."/>
            <person name="Janssen P.H."/>
            <person name="Henrissat B."/>
            <person name="Coutinho P.M."/>
            <person name="Wu M."/>
            <person name="Xie G."/>
            <person name="Haft D.H."/>
            <person name="Sait M."/>
            <person name="Badger J."/>
            <person name="Barabote R.D."/>
            <person name="Bradley B."/>
            <person name="Brettin T.S."/>
            <person name="Brinkac L.M."/>
            <person name="Bruce D."/>
            <person name="Creasy T."/>
            <person name="Daugherty S.C."/>
            <person name="Davidsen T.M."/>
            <person name="DeBoy R.T."/>
            <person name="Detter J.C."/>
            <person name="Dodson R.J."/>
            <person name="Durkin A.S."/>
            <person name="Ganapathy A."/>
            <person name="Gwinn-Giglio M."/>
            <person name="Han C.S."/>
            <person name="Khouri H."/>
            <person name="Kiss H."/>
            <person name="Kothari S.P."/>
            <person name="Madupu R."/>
            <person name="Nelson K.E."/>
            <person name="Nelson W.C."/>
            <person name="Paulsen I."/>
            <person name="Penn K."/>
            <person name="Ren Q."/>
            <person name="Rosovitz M.J."/>
            <person name="Selengut J.D."/>
            <person name="Shrivastava S."/>
            <person name="Sullivan S.A."/>
            <person name="Tapia R."/>
            <person name="Thompson L.S."/>
            <person name="Watkins K.L."/>
            <person name="Yang Q."/>
            <person name="Yu C."/>
            <person name="Zafar N."/>
            <person name="Zhou L."/>
            <person name="Kuske C.R."/>
        </authorList>
    </citation>
    <scope>NUCLEOTIDE SEQUENCE [LARGE SCALE GENOMIC DNA]</scope>
    <source>
        <strain evidence="1 2">Ellin345</strain>
    </source>
</reference>
<dbReference type="Pfam" id="PF13557">
    <property type="entry name" value="Phenol_MetA_deg"/>
    <property type="match status" value="1"/>
</dbReference>
<dbReference type="KEGG" id="aba:Acid345_0207"/>
<dbReference type="EMBL" id="CP000360">
    <property type="protein sequence ID" value="ABF39212.1"/>
    <property type="molecule type" value="Genomic_DNA"/>
</dbReference>
<keyword evidence="2" id="KW-1185">Reference proteome</keyword>
<dbReference type="InterPro" id="IPR025737">
    <property type="entry name" value="FApF"/>
</dbReference>
<dbReference type="STRING" id="204669.Acid345_0207"/>
<dbReference type="HOGENOM" id="CLU_077940_0_0_0"/>
<dbReference type="EnsemblBacteria" id="ABF39212">
    <property type="protein sequence ID" value="ABF39212"/>
    <property type="gene ID" value="Acid345_0207"/>
</dbReference>
<dbReference type="OrthoDB" id="191143at2"/>